<evidence type="ECO:0000313" key="2">
    <source>
        <dbReference type="EMBL" id="KAK0179660.1"/>
    </source>
</evidence>
<evidence type="ECO:0000256" key="1">
    <source>
        <dbReference type="SAM" id="MobiDB-lite"/>
    </source>
</evidence>
<proteinExistence type="predicted"/>
<dbReference type="Proteomes" id="UP001168972">
    <property type="component" value="Unassembled WGS sequence"/>
</dbReference>
<evidence type="ECO:0000313" key="3">
    <source>
        <dbReference type="Proteomes" id="UP001168972"/>
    </source>
</evidence>
<reference evidence="2" key="1">
    <citation type="journal article" date="2023" name="bioRxiv">
        <title>Scaffold-level genome assemblies of two parasitoid biocontrol wasps reveal the parthenogenesis mechanism and an associated novel virus.</title>
        <authorList>
            <person name="Inwood S."/>
            <person name="Skelly J."/>
            <person name="Guhlin J."/>
            <person name="Harrop T."/>
            <person name="Goldson S."/>
            <person name="Dearden P."/>
        </authorList>
    </citation>
    <scope>NUCLEOTIDE SEQUENCE</scope>
    <source>
        <strain evidence="2">Lincoln</strain>
        <tissue evidence="2">Whole body</tissue>
    </source>
</reference>
<comment type="caution">
    <text evidence="2">The sequence shown here is derived from an EMBL/GenBank/DDBJ whole genome shotgun (WGS) entry which is preliminary data.</text>
</comment>
<accession>A0AA39G236</accession>
<name>A0AA39G236_MICHY</name>
<organism evidence="2 3">
    <name type="scientific">Microctonus hyperodae</name>
    <name type="common">Parasitoid wasp</name>
    <dbReference type="NCBI Taxonomy" id="165561"/>
    <lineage>
        <taxon>Eukaryota</taxon>
        <taxon>Metazoa</taxon>
        <taxon>Ecdysozoa</taxon>
        <taxon>Arthropoda</taxon>
        <taxon>Hexapoda</taxon>
        <taxon>Insecta</taxon>
        <taxon>Pterygota</taxon>
        <taxon>Neoptera</taxon>
        <taxon>Endopterygota</taxon>
        <taxon>Hymenoptera</taxon>
        <taxon>Apocrita</taxon>
        <taxon>Ichneumonoidea</taxon>
        <taxon>Braconidae</taxon>
        <taxon>Euphorinae</taxon>
        <taxon>Microctonus</taxon>
    </lineage>
</organism>
<gene>
    <name evidence="2" type="ORF">PV327_005392</name>
</gene>
<dbReference type="AlphaFoldDB" id="A0AA39G236"/>
<dbReference type="EMBL" id="JAQQBR010000003">
    <property type="protein sequence ID" value="KAK0179660.1"/>
    <property type="molecule type" value="Genomic_DNA"/>
</dbReference>
<reference evidence="2" key="2">
    <citation type="submission" date="2023-03" db="EMBL/GenBank/DDBJ databases">
        <authorList>
            <person name="Inwood S.N."/>
            <person name="Skelly J.G."/>
            <person name="Guhlin J."/>
            <person name="Harrop T.W.R."/>
            <person name="Goldson S.G."/>
            <person name="Dearden P.K."/>
        </authorList>
    </citation>
    <scope>NUCLEOTIDE SEQUENCE</scope>
    <source>
        <strain evidence="2">Lincoln</strain>
        <tissue evidence="2">Whole body</tissue>
    </source>
</reference>
<sequence>MAEDLDVEAMLEAPYRKGMVRNMYPRALFIYHLDHLNTKACSTQDCNRFPNTRINDWSRTPHPKTSPRRMGQAENHLDTVQLV</sequence>
<keyword evidence="3" id="KW-1185">Reference proteome</keyword>
<feature type="region of interest" description="Disordered" evidence="1">
    <location>
        <begin position="54"/>
        <end position="83"/>
    </location>
</feature>
<protein>
    <submittedName>
        <fullName evidence="2">Uncharacterized protein</fullName>
    </submittedName>
</protein>